<gene>
    <name evidence="2" type="ORF">E4656_13835</name>
</gene>
<dbReference type="InterPro" id="IPR042095">
    <property type="entry name" value="SUMF_sf"/>
</dbReference>
<organism evidence="2 3">
    <name type="scientific">Natronospirillum operosum</name>
    <dbReference type="NCBI Taxonomy" id="2759953"/>
    <lineage>
        <taxon>Bacteria</taxon>
        <taxon>Pseudomonadati</taxon>
        <taxon>Pseudomonadota</taxon>
        <taxon>Gammaproteobacteria</taxon>
        <taxon>Oceanospirillales</taxon>
        <taxon>Natronospirillaceae</taxon>
        <taxon>Natronospirillum</taxon>
    </lineage>
</organism>
<reference evidence="2 3" key="1">
    <citation type="submission" date="2019-04" db="EMBL/GenBank/DDBJ databases">
        <title>Natronospirillum operosus gen. nov., sp. nov., a haloalkaliphilic satellite isolated from decaying biomass of laboratory culture of cyanobacterium Geitlerinema sp. and proposal of Natronospirillaceae fam. nov. and Saccharospirillaceae fam. nov.</title>
        <authorList>
            <person name="Kevbrin V."/>
            <person name="Boltyanskaya Y."/>
            <person name="Koziaeva V."/>
            <person name="Grouzdev D.S."/>
            <person name="Park M."/>
            <person name="Cho J."/>
        </authorList>
    </citation>
    <scope>NUCLEOTIDE SEQUENCE [LARGE SCALE GENOMIC DNA]</scope>
    <source>
        <strain evidence="2 3">G-116</strain>
    </source>
</reference>
<name>A0A4Z0WCF2_9GAMM</name>
<dbReference type="RefSeq" id="WP_135483878.1">
    <property type="nucleotide sequence ID" value="NZ_SRMF01000005.1"/>
</dbReference>
<dbReference type="AlphaFoldDB" id="A0A4Z0WCF2"/>
<dbReference type="Gene3D" id="2.80.20.10">
    <property type="entry name" value="Tail fiber receptor-binding protein"/>
    <property type="match status" value="1"/>
</dbReference>
<dbReference type="EMBL" id="SRMF01000005">
    <property type="protein sequence ID" value="TGG92545.1"/>
    <property type="molecule type" value="Genomic_DNA"/>
</dbReference>
<dbReference type="Gene3D" id="3.90.1580.10">
    <property type="entry name" value="paralog of FGE (formylglycine-generating enzyme)"/>
    <property type="match status" value="1"/>
</dbReference>
<comment type="caution">
    <text evidence="2">The sequence shown here is derived from an EMBL/GenBank/DDBJ whole genome shotgun (WGS) entry which is preliminary data.</text>
</comment>
<evidence type="ECO:0000313" key="3">
    <source>
        <dbReference type="Proteomes" id="UP000297475"/>
    </source>
</evidence>
<dbReference type="SUPFAM" id="SSF56436">
    <property type="entry name" value="C-type lectin-like"/>
    <property type="match status" value="1"/>
</dbReference>
<dbReference type="OrthoDB" id="9810174at2"/>
<sequence length="343" mass="36542">MGNKLVIPAMAAGFVSLMGRIAVTSAPGPGLDLPEGQVNIGGNGKGYLLEAQSGWSPLDVASNDGTVSGGLNLGDDVYIYAVQHESGIAQWIASQNSTYPDGYTADNSRKIGGFHVGLYRPIEEAYNASYNAFHAVLPNSCWDLQHRPTCDPTGMVEVIEGALWADVYLASEGPGAWPNTVPVSQHSATPLTGTEGYSRLDYARLARNAGKRLPDYQEFMVLAYGVPQGATGASARQDTGDHSGYGFNAVSCMNVDQPAGNVYQLSNMYYDRDSTGDAWYDDLNQGKDSAFDHGQWRGGQLRVALFGGNWTVASEAGSRCVHLVSTPWDVSSPVGVRAVCDSL</sequence>
<keyword evidence="3" id="KW-1185">Reference proteome</keyword>
<dbReference type="SUPFAM" id="SSF141658">
    <property type="entry name" value="Bacteriophage trimeric proteins domain"/>
    <property type="match status" value="1"/>
</dbReference>
<accession>A0A4Z0WCF2</accession>
<dbReference type="InterPro" id="IPR016187">
    <property type="entry name" value="CTDL_fold"/>
</dbReference>
<dbReference type="Pfam" id="PF21916">
    <property type="entry name" value="mtd_2nd"/>
    <property type="match status" value="1"/>
</dbReference>
<feature type="domain" description="Major tropism determinant second" evidence="1">
    <location>
        <begin position="68"/>
        <end position="143"/>
    </location>
</feature>
<evidence type="ECO:0000259" key="1">
    <source>
        <dbReference type="Pfam" id="PF21916"/>
    </source>
</evidence>
<proteinExistence type="predicted"/>
<protein>
    <recommendedName>
        <fullName evidence="1">Major tropism determinant second domain-containing protein</fullName>
    </recommendedName>
</protein>
<dbReference type="InterPro" id="IPR054114">
    <property type="entry name" value="Mtd_2nd"/>
</dbReference>
<dbReference type="Proteomes" id="UP000297475">
    <property type="component" value="Unassembled WGS sequence"/>
</dbReference>
<evidence type="ECO:0000313" key="2">
    <source>
        <dbReference type="EMBL" id="TGG92545.1"/>
    </source>
</evidence>